<evidence type="ECO:0000256" key="1">
    <source>
        <dbReference type="SAM" id="Phobius"/>
    </source>
</evidence>
<dbReference type="PANTHER" id="PTHR40547:SF1">
    <property type="entry name" value="SLL0298 PROTEIN"/>
    <property type="match status" value="1"/>
</dbReference>
<evidence type="ECO:0000313" key="3">
    <source>
        <dbReference type="EMBL" id="MBK8891290.1"/>
    </source>
</evidence>
<organism evidence="3 4">
    <name type="scientific">Candidatus Dechloromonas phosphorivorans</name>
    <dbReference type="NCBI Taxonomy" id="2899244"/>
    <lineage>
        <taxon>Bacteria</taxon>
        <taxon>Pseudomonadati</taxon>
        <taxon>Pseudomonadota</taxon>
        <taxon>Betaproteobacteria</taxon>
        <taxon>Rhodocyclales</taxon>
        <taxon>Azonexaceae</taxon>
        <taxon>Dechloromonas</taxon>
    </lineage>
</organism>
<keyword evidence="1" id="KW-0472">Membrane</keyword>
<dbReference type="Pfam" id="PF09835">
    <property type="entry name" value="DUF2062"/>
    <property type="match status" value="1"/>
</dbReference>
<evidence type="ECO:0000259" key="2">
    <source>
        <dbReference type="Pfam" id="PF09835"/>
    </source>
</evidence>
<dbReference type="Proteomes" id="UP000808146">
    <property type="component" value="Unassembled WGS sequence"/>
</dbReference>
<proteinExistence type="predicted"/>
<dbReference type="EMBL" id="JADKBR010000017">
    <property type="protein sequence ID" value="MBK8891290.1"/>
    <property type="molecule type" value="Genomic_DNA"/>
</dbReference>
<feature type="transmembrane region" description="Helical" evidence="1">
    <location>
        <begin position="138"/>
        <end position="159"/>
    </location>
</feature>
<feature type="transmembrane region" description="Helical" evidence="1">
    <location>
        <begin position="111"/>
        <end position="132"/>
    </location>
</feature>
<feature type="transmembrane region" description="Helical" evidence="1">
    <location>
        <begin position="44"/>
        <end position="73"/>
    </location>
</feature>
<dbReference type="AlphaFoldDB" id="A0A9D7QNS8"/>
<dbReference type="PANTHER" id="PTHR40547">
    <property type="entry name" value="SLL0298 PROTEIN"/>
    <property type="match status" value="1"/>
</dbReference>
<name>A0A9D7QNS8_9RHOO</name>
<protein>
    <submittedName>
        <fullName evidence="3">DUF2062 domain-containing protein</fullName>
    </submittedName>
</protein>
<comment type="caution">
    <text evidence="3">The sequence shown here is derived from an EMBL/GenBank/DDBJ whole genome shotgun (WGS) entry which is preliminary data.</text>
</comment>
<feature type="transmembrane region" description="Helical" evidence="1">
    <location>
        <begin position="79"/>
        <end position="99"/>
    </location>
</feature>
<dbReference type="InterPro" id="IPR018639">
    <property type="entry name" value="DUF2062"/>
</dbReference>
<gene>
    <name evidence="3" type="ORF">IPN75_13445</name>
</gene>
<feature type="domain" description="DUF2062" evidence="2">
    <location>
        <begin position="24"/>
        <end position="165"/>
    </location>
</feature>
<reference evidence="4" key="1">
    <citation type="journal article" date="2021" name="Nat. Commun.">
        <title>Connecting structure to function with the recovery of over 1000 high-quality metagenome-assembled genomes from activated sludge using long-read sequencing.</title>
        <authorList>
            <person name="Singleton C.M."/>
            <person name="Petriglieri F."/>
            <person name="Kristensen J.M."/>
            <person name="Kirkegaard R.H."/>
            <person name="Michaelsen T.Y."/>
            <person name="Andersen M.H."/>
            <person name="Kondrotaite Z."/>
            <person name="Karst S.M."/>
            <person name="Dueholm M.S."/>
            <person name="Nielsen P.H."/>
            <person name="Albertsen M."/>
        </authorList>
    </citation>
    <scope>NUCLEOTIDE SEQUENCE [LARGE SCALE GENOMIC DNA]</scope>
</reference>
<evidence type="ECO:0000313" key="4">
    <source>
        <dbReference type="Proteomes" id="UP000808146"/>
    </source>
</evidence>
<keyword evidence="1" id="KW-1133">Transmembrane helix</keyword>
<accession>A0A9D7QNS8</accession>
<keyword evidence="1" id="KW-0812">Transmembrane</keyword>
<sequence>MFAVIQRLRALAPSREQLEANPWLRRLAPYLADPKLWHWSRRGVAMGVAIGLFIGFLIPVAQILLAAAAAVVLRANVPIAAAGTLVTNPLTVPAIYYAAYHLGAWATGTSTTAAVSWVDPISILAGLGSIGLPLFAGLAITAIVAAIGSYLLISRVWIWHVAAKRRGARP</sequence>